<feature type="domain" description="Dihydroneopterin aldolase/epimerase" evidence="7">
    <location>
        <begin position="8"/>
        <end position="120"/>
    </location>
</feature>
<keyword evidence="10" id="KW-1185">Reference proteome</keyword>
<dbReference type="Proteomes" id="UP000199134">
    <property type="component" value="Unassembled WGS sequence"/>
</dbReference>
<dbReference type="GO" id="GO:0046656">
    <property type="term" value="P:folic acid biosynthetic process"/>
    <property type="evidence" value="ECO:0007669"/>
    <property type="project" value="UniProtKB-UniRule"/>
</dbReference>
<sequence>MKLSESSIFLNDVRLYAYHGVLEQERRVGGEYSVSLRVHYNIYKAMESDNVSDTLNYALLLELVKREMACPSSLLEHVVGRIGKAVFKEFPLAESVDLTLTKLNPPMGADSAGAGVSVHLINDKTL</sequence>
<dbReference type="NCBIfam" id="TIGR00526">
    <property type="entry name" value="folB_dom"/>
    <property type="match status" value="1"/>
</dbReference>
<evidence type="ECO:0000313" key="8">
    <source>
        <dbReference type="EMBL" id="SDG94596.1"/>
    </source>
</evidence>
<evidence type="ECO:0000256" key="1">
    <source>
        <dbReference type="ARBA" id="ARBA00001353"/>
    </source>
</evidence>
<dbReference type="NCBIfam" id="TIGR00525">
    <property type="entry name" value="folB"/>
    <property type="match status" value="1"/>
</dbReference>
<comment type="similarity">
    <text evidence="3 6">Belongs to the DHNA family.</text>
</comment>
<dbReference type="RefSeq" id="WP_091818480.1">
    <property type="nucleotide sequence ID" value="NZ_CP091790.1"/>
</dbReference>
<dbReference type="Pfam" id="PF02152">
    <property type="entry name" value="FolB"/>
    <property type="match status" value="1"/>
</dbReference>
<reference evidence="9 10" key="1">
    <citation type="submission" date="2016-10" db="EMBL/GenBank/DDBJ databases">
        <authorList>
            <person name="Varghese N."/>
            <person name="Submissions S."/>
        </authorList>
    </citation>
    <scope>NUCLEOTIDE SEQUENCE</scope>
    <source>
        <strain evidence="9">BP1-145</strain>
        <strain evidence="10">BP1-148</strain>
    </source>
</reference>
<evidence type="ECO:0000256" key="6">
    <source>
        <dbReference type="RuleBase" id="RU362079"/>
    </source>
</evidence>
<comment type="function">
    <text evidence="6">Catalyzes the conversion of 7,8-dihydroneopterin to 6-hydroxymethyl-7,8-dihydropterin.</text>
</comment>
<name>A0A1H0JZ58_9BACT</name>
<evidence type="ECO:0000313" key="9">
    <source>
        <dbReference type="EMBL" id="SDO48792.1"/>
    </source>
</evidence>
<keyword evidence="5 6" id="KW-0456">Lyase</keyword>
<dbReference type="Gene3D" id="3.30.1130.10">
    <property type="match status" value="1"/>
</dbReference>
<dbReference type="OrthoDB" id="9803748at2"/>
<dbReference type="PANTHER" id="PTHR42844:SF1">
    <property type="entry name" value="DIHYDRONEOPTERIN ALDOLASE 1-RELATED"/>
    <property type="match status" value="1"/>
</dbReference>
<evidence type="ECO:0000259" key="7">
    <source>
        <dbReference type="SMART" id="SM00905"/>
    </source>
</evidence>
<dbReference type="InterPro" id="IPR043133">
    <property type="entry name" value="GTP-CH-I_C/QueF"/>
</dbReference>
<keyword evidence="4 6" id="KW-0289">Folate biosynthesis</keyword>
<proteinExistence type="inferred from homology"/>
<dbReference type="GO" id="GO:0046654">
    <property type="term" value="P:tetrahydrofolate biosynthetic process"/>
    <property type="evidence" value="ECO:0007669"/>
    <property type="project" value="UniProtKB-UniRule"/>
</dbReference>
<accession>A0A1H0JZ58</accession>
<dbReference type="GO" id="GO:0005737">
    <property type="term" value="C:cytoplasm"/>
    <property type="evidence" value="ECO:0007669"/>
    <property type="project" value="TreeGrafter"/>
</dbReference>
<evidence type="ECO:0000256" key="2">
    <source>
        <dbReference type="ARBA" id="ARBA00005013"/>
    </source>
</evidence>
<reference evidence="8 11" key="2">
    <citation type="submission" date="2016-10" db="EMBL/GenBank/DDBJ databases">
        <authorList>
            <person name="de Groot N.N."/>
        </authorList>
    </citation>
    <scope>NUCLEOTIDE SEQUENCE [LARGE SCALE GENOMIC DNA]</scope>
    <source>
        <strain evidence="11">BP1-145</strain>
        <strain evidence="8">BP1-148</strain>
    </source>
</reference>
<accession>A0A1G7YE43</accession>
<dbReference type="InterPro" id="IPR006156">
    <property type="entry name" value="Dihydroneopterin_aldolase"/>
</dbReference>
<comment type="pathway">
    <text evidence="2 6">Cofactor biosynthesis; tetrahydrofolate biosynthesis; 2-amino-4-hydroxy-6-hydroxymethyl-7,8-dihydropteridine diphosphate from 7,8-dihydroneopterin triphosphate: step 3/4.</text>
</comment>
<comment type="catalytic activity">
    <reaction evidence="1 6">
        <text>7,8-dihydroneopterin = 6-hydroxymethyl-7,8-dihydropterin + glycolaldehyde</text>
        <dbReference type="Rhea" id="RHEA:10540"/>
        <dbReference type="ChEBI" id="CHEBI:17001"/>
        <dbReference type="ChEBI" id="CHEBI:17071"/>
        <dbReference type="ChEBI" id="CHEBI:44841"/>
        <dbReference type="EC" id="4.1.2.25"/>
    </reaction>
</comment>
<dbReference type="EMBL" id="FNCQ01000013">
    <property type="protein sequence ID" value="SDG94596.1"/>
    <property type="molecule type" value="Genomic_DNA"/>
</dbReference>
<dbReference type="InterPro" id="IPR006157">
    <property type="entry name" value="FolB_dom"/>
</dbReference>
<gene>
    <name evidence="9" type="ORF">SAMN04487900_12229</name>
    <name evidence="8" type="ORF">SAMN04487901_11349</name>
</gene>
<dbReference type="GO" id="GO:0004150">
    <property type="term" value="F:dihydroneopterin aldolase activity"/>
    <property type="evidence" value="ECO:0007669"/>
    <property type="project" value="UniProtKB-UniRule"/>
</dbReference>
<dbReference type="STRING" id="645274.SAMN04487901_11349"/>
<evidence type="ECO:0000256" key="3">
    <source>
        <dbReference type="ARBA" id="ARBA00005708"/>
    </source>
</evidence>
<dbReference type="UniPathway" id="UPA00077">
    <property type="reaction ID" value="UER00154"/>
</dbReference>
<dbReference type="EC" id="4.1.2.25" evidence="6"/>
<dbReference type="Proteomes" id="UP000198779">
    <property type="component" value="Unassembled WGS sequence"/>
</dbReference>
<evidence type="ECO:0000313" key="10">
    <source>
        <dbReference type="Proteomes" id="UP000198779"/>
    </source>
</evidence>
<dbReference type="SMART" id="SM00905">
    <property type="entry name" value="FolB"/>
    <property type="match status" value="1"/>
</dbReference>
<evidence type="ECO:0000256" key="4">
    <source>
        <dbReference type="ARBA" id="ARBA00022909"/>
    </source>
</evidence>
<evidence type="ECO:0000313" key="11">
    <source>
        <dbReference type="Proteomes" id="UP000199134"/>
    </source>
</evidence>
<dbReference type="SUPFAM" id="SSF55620">
    <property type="entry name" value="Tetrahydrobiopterin biosynthesis enzymes-like"/>
    <property type="match status" value="1"/>
</dbReference>
<dbReference type="PANTHER" id="PTHR42844">
    <property type="entry name" value="DIHYDRONEOPTERIN ALDOLASE 1-RELATED"/>
    <property type="match status" value="1"/>
</dbReference>
<organism evidence="9 11">
    <name type="scientific">Prevotella communis</name>
    <dbReference type="NCBI Taxonomy" id="2913614"/>
    <lineage>
        <taxon>Bacteria</taxon>
        <taxon>Pseudomonadati</taxon>
        <taxon>Bacteroidota</taxon>
        <taxon>Bacteroidia</taxon>
        <taxon>Bacteroidales</taxon>
        <taxon>Prevotellaceae</taxon>
        <taxon>Prevotella</taxon>
    </lineage>
</organism>
<dbReference type="AlphaFoldDB" id="A0A1H0JZ58"/>
<protein>
    <recommendedName>
        <fullName evidence="6">7,8-dihydroneopterin aldolase</fullName>
        <ecNumber evidence="6">4.1.2.25</ecNumber>
    </recommendedName>
</protein>
<evidence type="ECO:0000256" key="5">
    <source>
        <dbReference type="ARBA" id="ARBA00023239"/>
    </source>
</evidence>
<dbReference type="EMBL" id="FNIW01000022">
    <property type="protein sequence ID" value="SDO48792.1"/>
    <property type="molecule type" value="Genomic_DNA"/>
</dbReference>